<evidence type="ECO:0000313" key="19">
    <source>
        <dbReference type="WBParaSite" id="ACRNAN_Path_214.g783.t1"/>
    </source>
</evidence>
<name>A0A914C3L7_9BILA</name>
<comment type="subcellular location">
    <subcellularLocation>
        <location evidence="2">Cell membrane</location>
    </subcellularLocation>
    <subcellularLocation>
        <location evidence="3">Cytoplasm</location>
    </subcellularLocation>
    <subcellularLocation>
        <location evidence="1">Nucleus</location>
    </subcellularLocation>
</comment>
<evidence type="ECO:0000256" key="5">
    <source>
        <dbReference type="ARBA" id="ARBA00022475"/>
    </source>
</evidence>
<dbReference type="InterPro" id="IPR011992">
    <property type="entry name" value="EF-hand-dom_pair"/>
</dbReference>
<evidence type="ECO:0000256" key="2">
    <source>
        <dbReference type="ARBA" id="ARBA00004236"/>
    </source>
</evidence>
<proteinExistence type="inferred from homology"/>
<dbReference type="WBParaSite" id="ACRNAN_Path_214.g783.t1">
    <property type="protein sequence ID" value="ACRNAN_Path_214.g783.t1"/>
    <property type="gene ID" value="ACRNAN_Path_214.g783"/>
</dbReference>
<evidence type="ECO:0000256" key="7">
    <source>
        <dbReference type="ARBA" id="ARBA00022553"/>
    </source>
</evidence>
<evidence type="ECO:0000259" key="17">
    <source>
        <dbReference type="PROSITE" id="PS50222"/>
    </source>
</evidence>
<dbReference type="SUPFAM" id="SSF47473">
    <property type="entry name" value="EF-hand"/>
    <property type="match status" value="1"/>
</dbReference>
<dbReference type="PANTHER" id="PTHR46002">
    <property type="entry name" value="EG:114D9.1 PROTEIN-RELATED"/>
    <property type="match status" value="1"/>
</dbReference>
<dbReference type="PROSITE" id="PS00018">
    <property type="entry name" value="EF_HAND_1"/>
    <property type="match status" value="2"/>
</dbReference>
<evidence type="ECO:0000256" key="12">
    <source>
        <dbReference type="ARBA" id="ARBA00022927"/>
    </source>
</evidence>
<dbReference type="InterPro" id="IPR018247">
    <property type="entry name" value="EF_Hand_1_Ca_BS"/>
</dbReference>
<dbReference type="Proteomes" id="UP000887540">
    <property type="component" value="Unplaced"/>
</dbReference>
<keyword evidence="13" id="KW-0472">Membrane</keyword>
<reference evidence="19" key="1">
    <citation type="submission" date="2022-11" db="UniProtKB">
        <authorList>
            <consortium name="WormBaseParasite"/>
        </authorList>
    </citation>
    <scope>IDENTIFICATION</scope>
</reference>
<keyword evidence="6" id="KW-0963">Cytoplasm</keyword>
<evidence type="ECO:0000256" key="1">
    <source>
        <dbReference type="ARBA" id="ARBA00004123"/>
    </source>
</evidence>
<feature type="domain" description="EF-hand" evidence="17">
    <location>
        <begin position="111"/>
        <end position="146"/>
    </location>
</feature>
<accession>A0A914C3L7</accession>
<dbReference type="CDD" id="cd00051">
    <property type="entry name" value="EFh"/>
    <property type="match status" value="1"/>
</dbReference>
<evidence type="ECO:0000256" key="15">
    <source>
        <dbReference type="ARBA" id="ARBA00023288"/>
    </source>
</evidence>
<dbReference type="PROSITE" id="PS50222">
    <property type="entry name" value="EF_HAND_2"/>
    <property type="match status" value="2"/>
</dbReference>
<keyword evidence="11" id="KW-0106">Calcium</keyword>
<evidence type="ECO:0000256" key="16">
    <source>
        <dbReference type="ARBA" id="ARBA00038164"/>
    </source>
</evidence>
<dbReference type="Pfam" id="PF13499">
    <property type="entry name" value="EF-hand_7"/>
    <property type="match status" value="1"/>
</dbReference>
<keyword evidence="9" id="KW-0479">Metal-binding</keyword>
<evidence type="ECO:0000256" key="8">
    <source>
        <dbReference type="ARBA" id="ARBA00022707"/>
    </source>
</evidence>
<keyword evidence="7" id="KW-0597">Phosphoprotein</keyword>
<dbReference type="GO" id="GO:0015031">
    <property type="term" value="P:protein transport"/>
    <property type="evidence" value="ECO:0007669"/>
    <property type="project" value="UniProtKB-KW"/>
</dbReference>
<dbReference type="Gene3D" id="1.10.238.10">
    <property type="entry name" value="EF-hand"/>
    <property type="match status" value="1"/>
</dbReference>
<evidence type="ECO:0000256" key="10">
    <source>
        <dbReference type="ARBA" id="ARBA00022737"/>
    </source>
</evidence>
<evidence type="ECO:0000256" key="14">
    <source>
        <dbReference type="ARBA" id="ARBA00023242"/>
    </source>
</evidence>
<evidence type="ECO:0000256" key="3">
    <source>
        <dbReference type="ARBA" id="ARBA00004496"/>
    </source>
</evidence>
<evidence type="ECO:0000256" key="13">
    <source>
        <dbReference type="ARBA" id="ARBA00023136"/>
    </source>
</evidence>
<feature type="domain" description="EF-hand" evidence="17">
    <location>
        <begin position="152"/>
        <end position="187"/>
    </location>
</feature>
<sequence>MGASSSSLSDEALQRLSSESGLSKSSIKMLHDRFLMLATHKDIENGEPFMTEGDFRNIPELVKNPLGTRLIEAFFADAEVGVRKGVYFADFVKVLSRFRPINKNNPHPWNSREAKLRFAFTMYDLNRSGTITKDEFTDILERMIGGNVSKAKVESIAERTMREADKDSDGSITFVEFCKAMEKTDIEQKMSFRFLT</sequence>
<protein>
    <submittedName>
        <fullName evidence="19">EF-hand domain-containing protein</fullName>
    </submittedName>
</protein>
<dbReference type="InterPro" id="IPR051875">
    <property type="entry name" value="Calcineurin_B_homologous"/>
</dbReference>
<keyword evidence="8" id="KW-0519">Myristate</keyword>
<organism evidence="18 19">
    <name type="scientific">Acrobeloides nanus</name>
    <dbReference type="NCBI Taxonomy" id="290746"/>
    <lineage>
        <taxon>Eukaryota</taxon>
        <taxon>Metazoa</taxon>
        <taxon>Ecdysozoa</taxon>
        <taxon>Nematoda</taxon>
        <taxon>Chromadorea</taxon>
        <taxon>Rhabditida</taxon>
        <taxon>Tylenchina</taxon>
        <taxon>Cephalobomorpha</taxon>
        <taxon>Cephaloboidea</taxon>
        <taxon>Cephalobidae</taxon>
        <taxon>Acrobeloides</taxon>
    </lineage>
</organism>
<keyword evidence="5" id="KW-1003">Cell membrane</keyword>
<evidence type="ECO:0000256" key="6">
    <source>
        <dbReference type="ARBA" id="ARBA00022490"/>
    </source>
</evidence>
<dbReference type="GO" id="GO:0005886">
    <property type="term" value="C:plasma membrane"/>
    <property type="evidence" value="ECO:0007669"/>
    <property type="project" value="UniProtKB-SubCell"/>
</dbReference>
<keyword evidence="14" id="KW-0539">Nucleus</keyword>
<keyword evidence="4" id="KW-0813">Transport</keyword>
<keyword evidence="12" id="KW-0653">Protein transport</keyword>
<dbReference type="AlphaFoldDB" id="A0A914C3L7"/>
<keyword evidence="10" id="KW-0677">Repeat</keyword>
<evidence type="ECO:0000313" key="18">
    <source>
        <dbReference type="Proteomes" id="UP000887540"/>
    </source>
</evidence>
<dbReference type="SMART" id="SM00054">
    <property type="entry name" value="EFh"/>
    <property type="match status" value="2"/>
</dbReference>
<keyword evidence="18" id="KW-1185">Reference proteome</keyword>
<dbReference type="GO" id="GO:0005737">
    <property type="term" value="C:cytoplasm"/>
    <property type="evidence" value="ECO:0007669"/>
    <property type="project" value="UniProtKB-SubCell"/>
</dbReference>
<dbReference type="GO" id="GO:0005634">
    <property type="term" value="C:nucleus"/>
    <property type="evidence" value="ECO:0007669"/>
    <property type="project" value="UniProtKB-SubCell"/>
</dbReference>
<evidence type="ECO:0000256" key="9">
    <source>
        <dbReference type="ARBA" id="ARBA00022723"/>
    </source>
</evidence>
<keyword evidence="15" id="KW-0449">Lipoprotein</keyword>
<dbReference type="InterPro" id="IPR002048">
    <property type="entry name" value="EF_hand_dom"/>
</dbReference>
<dbReference type="GO" id="GO:0005509">
    <property type="term" value="F:calcium ion binding"/>
    <property type="evidence" value="ECO:0007669"/>
    <property type="project" value="InterPro"/>
</dbReference>
<evidence type="ECO:0000256" key="4">
    <source>
        <dbReference type="ARBA" id="ARBA00022448"/>
    </source>
</evidence>
<comment type="similarity">
    <text evidence="16">Belongs to the calcineurin regulatory subunit family. CHP subfamily.</text>
</comment>
<evidence type="ECO:0000256" key="11">
    <source>
        <dbReference type="ARBA" id="ARBA00022837"/>
    </source>
</evidence>